<name>A0A316C7W9_PSESE</name>
<dbReference type="Proteomes" id="UP000245396">
    <property type="component" value="Unassembled WGS sequence"/>
</dbReference>
<accession>A0A316C7W9</accession>
<dbReference type="AlphaFoldDB" id="A0A316C7W9"/>
<organism evidence="1 2">
    <name type="scientific">Pseudaminobacter salicylatoxidans</name>
    <dbReference type="NCBI Taxonomy" id="93369"/>
    <lineage>
        <taxon>Bacteria</taxon>
        <taxon>Pseudomonadati</taxon>
        <taxon>Pseudomonadota</taxon>
        <taxon>Alphaproteobacteria</taxon>
        <taxon>Hyphomicrobiales</taxon>
        <taxon>Phyllobacteriaceae</taxon>
        <taxon>Pseudaminobacter</taxon>
    </lineage>
</organism>
<sequence>MGTNADPDFASLLDDLFVAKKTHEETSPKPSVPFDYLSVADELYSGRIKVASDVAAAEYREASETFEAGFAALLASLDALASERAETAEELLPIDPEAIARELDLATARASADFSKLRRNFAFHNHPDRVAPHLRQRAMVRMQVANMLIDDAKRRAAKAAKR</sequence>
<comment type="caution">
    <text evidence="1">The sequence shown here is derived from an EMBL/GenBank/DDBJ whole genome shotgun (WGS) entry which is preliminary data.</text>
</comment>
<reference evidence="1 2" key="1">
    <citation type="submission" date="2018-05" db="EMBL/GenBank/DDBJ databases">
        <title>Genomic Encyclopedia of Type Strains, Phase IV (KMG-IV): sequencing the most valuable type-strain genomes for metagenomic binning, comparative biology and taxonomic classification.</title>
        <authorList>
            <person name="Goeker M."/>
        </authorList>
    </citation>
    <scope>NUCLEOTIDE SEQUENCE [LARGE SCALE GENOMIC DNA]</scope>
    <source>
        <strain evidence="1 2">DSM 6986</strain>
    </source>
</reference>
<evidence type="ECO:0000313" key="1">
    <source>
        <dbReference type="EMBL" id="PWJ85882.1"/>
    </source>
</evidence>
<dbReference type="EMBL" id="QGGG01000002">
    <property type="protein sequence ID" value="PWJ85882.1"/>
    <property type="molecule type" value="Genomic_DNA"/>
</dbReference>
<evidence type="ECO:0000313" key="2">
    <source>
        <dbReference type="Proteomes" id="UP000245396"/>
    </source>
</evidence>
<dbReference type="OrthoDB" id="7932606at2"/>
<dbReference type="STRING" id="1192868.GCA_000304395_03844"/>
<protein>
    <submittedName>
        <fullName evidence="1">Uncharacterized protein</fullName>
    </submittedName>
</protein>
<proteinExistence type="predicted"/>
<gene>
    <name evidence="1" type="ORF">C7441_102330</name>
</gene>
<dbReference type="RefSeq" id="WP_109611821.1">
    <property type="nucleotide sequence ID" value="NZ_QGGG01000002.1"/>
</dbReference>
<keyword evidence="2" id="KW-1185">Reference proteome</keyword>